<accession>A0ABT6UFI3</accession>
<dbReference type="RefSeq" id="WP_282679784.1">
    <property type="nucleotide sequence ID" value="NZ_JAOTLW010000019.1"/>
</dbReference>
<dbReference type="EMBL" id="JAOTLW010000019">
    <property type="protein sequence ID" value="MDI5833229.1"/>
    <property type="molecule type" value="Genomic_DNA"/>
</dbReference>
<keyword evidence="2" id="KW-1185">Reference proteome</keyword>
<organism evidence="1 2">
    <name type="scientific">Shewanella xiamenensis</name>
    <dbReference type="NCBI Taxonomy" id="332186"/>
    <lineage>
        <taxon>Bacteria</taxon>
        <taxon>Pseudomonadati</taxon>
        <taxon>Pseudomonadota</taxon>
        <taxon>Gammaproteobacteria</taxon>
        <taxon>Alteromonadales</taxon>
        <taxon>Shewanellaceae</taxon>
        <taxon>Shewanella</taxon>
    </lineage>
</organism>
<proteinExistence type="predicted"/>
<protein>
    <submittedName>
        <fullName evidence="1">Uncharacterized protein</fullName>
    </submittedName>
</protein>
<comment type="caution">
    <text evidence="1">The sequence shown here is derived from an EMBL/GenBank/DDBJ whole genome shotgun (WGS) entry which is preliminary data.</text>
</comment>
<evidence type="ECO:0000313" key="1">
    <source>
        <dbReference type="EMBL" id="MDI5833229.1"/>
    </source>
</evidence>
<gene>
    <name evidence="1" type="ORF">ODY93_16735</name>
</gene>
<reference evidence="1 2" key="1">
    <citation type="submission" date="2022-09" db="EMBL/GenBank/DDBJ databases">
        <title>The outer-membrane cytochrome OmcA is essential for infection of Shewanella oneidensis by a zebrafish-associated bacteriophage.</title>
        <authorList>
            <person name="Grenfell A.W."/>
            <person name="Intile P."/>
            <person name="Mcfarlane J."/>
            <person name="Leung D."/>
            <person name="Abdalla K."/>
            <person name="Wold M."/>
            <person name="Kees E."/>
            <person name="Gralnick J."/>
        </authorList>
    </citation>
    <scope>NUCLEOTIDE SEQUENCE [LARGE SCALE GENOMIC DNA]</scope>
    <source>
        <strain evidence="1 2">NF-5</strain>
    </source>
</reference>
<name>A0ABT6UFI3_9GAMM</name>
<evidence type="ECO:0000313" key="2">
    <source>
        <dbReference type="Proteomes" id="UP001159075"/>
    </source>
</evidence>
<sequence>MTLLNSINQQWEKSHLSDALNQKFRNYSQINQFITGATSLNSVTCMIAALVYNEGKPDWLPRKVNLNKISEEHILNCLFISCQLLFIKALQDNELSQCERLIFTLAKIWANNFAPKSSSICGLINKICYQLDIITLQNGLKNKSIR</sequence>
<dbReference type="Proteomes" id="UP001159075">
    <property type="component" value="Unassembled WGS sequence"/>
</dbReference>